<accession>A0A9Q5DDS4</accession>
<comment type="caution">
    <text evidence="2">The sequence shown here is derived from an EMBL/GenBank/DDBJ whole genome shotgun (WGS) entry which is preliminary data.</text>
</comment>
<dbReference type="AlphaFoldDB" id="A0A9Q5DDS4"/>
<evidence type="ECO:0000313" key="3">
    <source>
        <dbReference type="Proteomes" id="UP000281028"/>
    </source>
</evidence>
<evidence type="ECO:0000313" key="2">
    <source>
        <dbReference type="EMBL" id="NSL89415.1"/>
    </source>
</evidence>
<proteinExistence type="predicted"/>
<organism evidence="2 3">
    <name type="scientific">Chitinophaga solisilvae</name>
    <dbReference type="NCBI Taxonomy" id="1233460"/>
    <lineage>
        <taxon>Bacteria</taxon>
        <taxon>Pseudomonadati</taxon>
        <taxon>Bacteroidota</taxon>
        <taxon>Chitinophagia</taxon>
        <taxon>Chitinophagales</taxon>
        <taxon>Chitinophagaceae</taxon>
        <taxon>Chitinophaga</taxon>
    </lineage>
</organism>
<dbReference type="Proteomes" id="UP000281028">
    <property type="component" value="Unassembled WGS sequence"/>
</dbReference>
<keyword evidence="3" id="KW-1185">Reference proteome</keyword>
<keyword evidence="1" id="KW-0732">Signal</keyword>
<reference evidence="2" key="1">
    <citation type="submission" date="2020-05" db="EMBL/GenBank/DDBJ databases">
        <title>Chitinophaga laudate sp. nov., isolated from a tropical peat swamp.</title>
        <authorList>
            <person name="Goh C.B.S."/>
            <person name="Lee M.S."/>
            <person name="Parimannan S."/>
            <person name="Pasbakhsh P."/>
            <person name="Yule C.M."/>
            <person name="Rajandas H."/>
            <person name="Loke S."/>
            <person name="Croft L."/>
            <person name="Tan J.B.L."/>
        </authorList>
    </citation>
    <scope>NUCLEOTIDE SEQUENCE</scope>
    <source>
        <strain evidence="2">Mgbs1</strain>
    </source>
</reference>
<dbReference type="EMBL" id="RIAR02000001">
    <property type="protein sequence ID" value="NSL89415.1"/>
    <property type="molecule type" value="Genomic_DNA"/>
</dbReference>
<dbReference type="OrthoDB" id="1493451at2"/>
<name>A0A9Q5DDS4_9BACT</name>
<gene>
    <name evidence="2" type="ORF">ECE50_021415</name>
</gene>
<evidence type="ECO:0000256" key="1">
    <source>
        <dbReference type="SAM" id="SignalP"/>
    </source>
</evidence>
<protein>
    <submittedName>
        <fullName evidence="2">Uncharacterized protein</fullName>
    </submittedName>
</protein>
<dbReference type="RefSeq" id="WP_127042033.1">
    <property type="nucleotide sequence ID" value="NZ_JAABOK010000003.1"/>
</dbReference>
<feature type="chain" id="PRO_5040255899" evidence="1">
    <location>
        <begin position="22"/>
        <end position="101"/>
    </location>
</feature>
<feature type="signal peptide" evidence="1">
    <location>
        <begin position="1"/>
        <end position="21"/>
    </location>
</feature>
<sequence>MKKMWWITGCCCLWGMLPASAQTFSLKPVHLLPAVKPAVVMPAPAPVKPAAYPVYMMASNAYYNQHFGFFCKQEWGWQKKTGLPLKVRLGSYDYTQRKEGK</sequence>